<dbReference type="InterPro" id="IPR008928">
    <property type="entry name" value="6-hairpin_glycosidase_sf"/>
</dbReference>
<dbReference type="OrthoDB" id="9762614at2"/>
<dbReference type="InterPro" id="IPR004879">
    <property type="entry name" value="Ssp411-like_TRX"/>
</dbReference>
<dbReference type="PANTHER" id="PTHR42899">
    <property type="entry name" value="SPERMATOGENESIS-ASSOCIATED PROTEIN 20"/>
    <property type="match status" value="1"/>
</dbReference>
<dbReference type="Proteomes" id="UP000293583">
    <property type="component" value="Unassembled WGS sequence"/>
</dbReference>
<accession>A0A4Q9BBL8</accession>
<evidence type="ECO:0000313" key="2">
    <source>
        <dbReference type="EMBL" id="TBH73237.1"/>
    </source>
</evidence>
<dbReference type="SUPFAM" id="SSF48208">
    <property type="entry name" value="Six-hairpin glycosidases"/>
    <property type="match status" value="1"/>
</dbReference>
<dbReference type="Pfam" id="PF03190">
    <property type="entry name" value="Thioredox_DsbH"/>
    <property type="match status" value="1"/>
</dbReference>
<dbReference type="AlphaFoldDB" id="A0A4Q9BBL8"/>
<evidence type="ECO:0000313" key="3">
    <source>
        <dbReference type="Proteomes" id="UP000293583"/>
    </source>
</evidence>
<dbReference type="InterPro" id="IPR036249">
    <property type="entry name" value="Thioredoxin-like_sf"/>
</dbReference>
<dbReference type="GO" id="GO:0005975">
    <property type="term" value="P:carbohydrate metabolic process"/>
    <property type="evidence" value="ECO:0007669"/>
    <property type="project" value="InterPro"/>
</dbReference>
<organism evidence="2 3">
    <name type="scientific">Aquirufa antheringensis</name>
    <dbReference type="NCBI Taxonomy" id="2516559"/>
    <lineage>
        <taxon>Bacteria</taxon>
        <taxon>Pseudomonadati</taxon>
        <taxon>Bacteroidota</taxon>
        <taxon>Cytophagia</taxon>
        <taxon>Cytophagales</taxon>
        <taxon>Flectobacillaceae</taxon>
        <taxon>Aquirufa</taxon>
    </lineage>
</organism>
<keyword evidence="3" id="KW-1185">Reference proteome</keyword>
<dbReference type="InterPro" id="IPR024705">
    <property type="entry name" value="Ssp411"/>
</dbReference>
<dbReference type="RefSeq" id="WP_130923356.1">
    <property type="nucleotide sequence ID" value="NZ_JAANOL010000001.1"/>
</dbReference>
<proteinExistence type="predicted"/>
<dbReference type="SUPFAM" id="SSF52833">
    <property type="entry name" value="Thioredoxin-like"/>
    <property type="match status" value="1"/>
</dbReference>
<evidence type="ECO:0000259" key="1">
    <source>
        <dbReference type="Pfam" id="PF03190"/>
    </source>
</evidence>
<name>A0A4Q9BBL8_9BACT</name>
<dbReference type="PANTHER" id="PTHR42899:SF1">
    <property type="entry name" value="SPERMATOGENESIS-ASSOCIATED PROTEIN 20"/>
    <property type="match status" value="1"/>
</dbReference>
<dbReference type="PIRSF" id="PIRSF006402">
    <property type="entry name" value="UCP006402_thioredoxin"/>
    <property type="match status" value="1"/>
</dbReference>
<dbReference type="CDD" id="cd02955">
    <property type="entry name" value="SSP411"/>
    <property type="match status" value="1"/>
</dbReference>
<dbReference type="Gene3D" id="1.50.10.20">
    <property type="match status" value="1"/>
</dbReference>
<dbReference type="Gene3D" id="3.40.30.10">
    <property type="entry name" value="Glutaredoxin"/>
    <property type="match status" value="1"/>
</dbReference>
<gene>
    <name evidence="2" type="ORF">EWU20_07655</name>
</gene>
<feature type="domain" description="Spermatogenesis-associated protein 20-like TRX" evidence="1">
    <location>
        <begin position="2"/>
        <end position="156"/>
    </location>
</feature>
<protein>
    <submittedName>
        <fullName evidence="2">Thioredoxin domain-containing protein</fullName>
    </submittedName>
</protein>
<reference evidence="2 3" key="1">
    <citation type="submission" date="2019-02" db="EMBL/GenBank/DDBJ databases">
        <title>Genome of a new Bacteroidetes strain.</title>
        <authorList>
            <person name="Pitt A."/>
        </authorList>
    </citation>
    <scope>NUCLEOTIDE SEQUENCE [LARGE SCALE GENOMIC DNA]</scope>
    <source>
        <strain evidence="2 3">103A-SOEBACH</strain>
    </source>
</reference>
<dbReference type="EMBL" id="SEWY01000003">
    <property type="protein sequence ID" value="TBH73237.1"/>
    <property type="molecule type" value="Genomic_DNA"/>
</dbReference>
<comment type="caution">
    <text evidence="2">The sequence shown here is derived from an EMBL/GenBank/DDBJ whole genome shotgun (WGS) entry which is preliminary data.</text>
</comment>
<sequence>MNKLGAEVSPYLLQHKNNPVHWEPWGFEALERAKKEDKPILVSIGYAACHWCHVMEHESFENEEVAAIMNEHFVNIKVDREERPDVDMVYMEALHQMGLNGGWPLNVFLLPDQKPFYGGTYFKKANWIQLLHSIHNAFVNNRAELAKSADGFAESLSENASFFAHSDLAETAAIIPAALTKIKSALDPVFGGINKAPKFPLPSLIQFLYSVPSSLSVELGLPILQKTWMEKMAQGGIYDAVGGGFSRYSVDSEWFCPHFEKMLYDNAQLLSAYTKAYKRERNPLYQEVIFDTISFLKRELLSPHGLYYSSLDADSEGQEGLFYTWSHAELAGLNNEELLKTYSISKNGNWEDGRNILFKSSPVLNAHFEKEMEVLRAARLTRIRPGTDTKEVLVWNAQLVAAFVEVYQVFGRKEDLQSAFDLLQAIETHLNKDNLWLHQAQYSREPIGAFLDDVAALVLAYIQVYLLTSDIVYKEKADKILQMICDDFAHPELALYQYRSKKADYLIAEKVEVMDSVMPSSNSMLCEAFLWMGILKNKADYTLQGRAMLSQIIERAMAHPAYFANWLRIYSEWMEHPKAMLKYAGNVDGLVGFDWCIDKEQLVFVPSDEIEAYLLCVGDYCFAPVATLQEVDKQLSELI</sequence>